<protein>
    <recommendedName>
        <fullName evidence="3">Tetracyclin repressor-like C-terminal domain-containing protein</fullName>
    </recommendedName>
</protein>
<dbReference type="AlphaFoldDB" id="A0AAE3GJ57"/>
<proteinExistence type="predicted"/>
<name>A0AAE3GJ57_9PSEU</name>
<accession>A0AAE3GJ57</accession>
<keyword evidence="2" id="KW-1185">Reference proteome</keyword>
<sequence>MRSTNLRAWRRRYRSAAALDTGIPVEATGPRSALIASVAPPMVMYDCILGRPMLTAAQLESIVDGVLLPLVDSA</sequence>
<dbReference type="EMBL" id="JAMTCK010000014">
    <property type="protein sequence ID" value="MCP2168465.1"/>
    <property type="molecule type" value="Genomic_DNA"/>
</dbReference>
<evidence type="ECO:0008006" key="3">
    <source>
        <dbReference type="Google" id="ProtNLM"/>
    </source>
</evidence>
<dbReference type="Proteomes" id="UP001206128">
    <property type="component" value="Unassembled WGS sequence"/>
</dbReference>
<comment type="caution">
    <text evidence="1">The sequence shown here is derived from an EMBL/GenBank/DDBJ whole genome shotgun (WGS) entry which is preliminary data.</text>
</comment>
<evidence type="ECO:0000313" key="1">
    <source>
        <dbReference type="EMBL" id="MCP2168465.1"/>
    </source>
</evidence>
<organism evidence="1 2">
    <name type="scientific">Goodfellowiella coeruleoviolacea</name>
    <dbReference type="NCBI Taxonomy" id="334858"/>
    <lineage>
        <taxon>Bacteria</taxon>
        <taxon>Bacillati</taxon>
        <taxon>Actinomycetota</taxon>
        <taxon>Actinomycetes</taxon>
        <taxon>Pseudonocardiales</taxon>
        <taxon>Pseudonocardiaceae</taxon>
        <taxon>Goodfellowiella</taxon>
    </lineage>
</organism>
<reference evidence="1" key="1">
    <citation type="submission" date="2022-06" db="EMBL/GenBank/DDBJ databases">
        <title>Genomic Encyclopedia of Archaeal and Bacterial Type Strains, Phase II (KMG-II): from individual species to whole genera.</title>
        <authorList>
            <person name="Goeker M."/>
        </authorList>
    </citation>
    <scope>NUCLEOTIDE SEQUENCE</scope>
    <source>
        <strain evidence="1">DSM 43935</strain>
    </source>
</reference>
<evidence type="ECO:0000313" key="2">
    <source>
        <dbReference type="Proteomes" id="UP001206128"/>
    </source>
</evidence>
<gene>
    <name evidence="1" type="ORF">LX83_005343</name>
</gene>